<keyword evidence="1" id="KW-0812">Transmembrane</keyword>
<dbReference type="AlphaFoldDB" id="A0A0T6B228"/>
<evidence type="ECO:0000256" key="1">
    <source>
        <dbReference type="SAM" id="Phobius"/>
    </source>
</evidence>
<keyword evidence="1" id="KW-0472">Membrane</keyword>
<protein>
    <submittedName>
        <fullName evidence="2">Uncharacterized protein</fullName>
    </submittedName>
</protein>
<dbReference type="Proteomes" id="UP000051574">
    <property type="component" value="Unassembled WGS sequence"/>
</dbReference>
<feature type="transmembrane region" description="Helical" evidence="1">
    <location>
        <begin position="40"/>
        <end position="60"/>
    </location>
</feature>
<proteinExistence type="predicted"/>
<dbReference type="EMBL" id="LJIG01016255">
    <property type="protein sequence ID" value="KRT81150.1"/>
    <property type="molecule type" value="Genomic_DNA"/>
</dbReference>
<accession>A0A0T6B228</accession>
<feature type="transmembrane region" description="Helical" evidence="1">
    <location>
        <begin position="67"/>
        <end position="90"/>
    </location>
</feature>
<gene>
    <name evidence="2" type="ORF">AMK59_6234</name>
</gene>
<keyword evidence="1" id="KW-1133">Transmembrane helix</keyword>
<sequence>KWSLRAGVISIGAFTMMSSITYFLYFTIQEAASPFAFELSRMHIAAGLILIATNVSLFYGGVKENRLCLIPALMFGGTMINVIIFVLLTYSLVDPFALLFIFALIPLIYCWMVVYSFYVELDPRRMQYPSNTVISYAGPISEPTEPIKYPEVV</sequence>
<reference evidence="2 3" key="1">
    <citation type="submission" date="2015-09" db="EMBL/GenBank/DDBJ databases">
        <title>Draft genome of the scarab beetle Oryctes borbonicus.</title>
        <authorList>
            <person name="Meyer J.M."/>
            <person name="Markov G.V."/>
            <person name="Baskaran P."/>
            <person name="Herrmann M."/>
            <person name="Sommer R.J."/>
            <person name="Roedelsperger C."/>
        </authorList>
    </citation>
    <scope>NUCLEOTIDE SEQUENCE [LARGE SCALE GENOMIC DNA]</scope>
    <source>
        <strain evidence="2">OB123</strain>
        <tissue evidence="2">Whole animal</tissue>
    </source>
</reference>
<comment type="caution">
    <text evidence="2">The sequence shown here is derived from an EMBL/GenBank/DDBJ whole genome shotgun (WGS) entry which is preliminary data.</text>
</comment>
<keyword evidence="3" id="KW-1185">Reference proteome</keyword>
<feature type="non-terminal residue" evidence="2">
    <location>
        <position position="1"/>
    </location>
</feature>
<feature type="transmembrane region" description="Helical" evidence="1">
    <location>
        <begin position="96"/>
        <end position="118"/>
    </location>
</feature>
<feature type="transmembrane region" description="Helical" evidence="1">
    <location>
        <begin position="7"/>
        <end position="28"/>
    </location>
</feature>
<organism evidence="2 3">
    <name type="scientific">Oryctes borbonicus</name>
    <dbReference type="NCBI Taxonomy" id="1629725"/>
    <lineage>
        <taxon>Eukaryota</taxon>
        <taxon>Metazoa</taxon>
        <taxon>Ecdysozoa</taxon>
        <taxon>Arthropoda</taxon>
        <taxon>Hexapoda</taxon>
        <taxon>Insecta</taxon>
        <taxon>Pterygota</taxon>
        <taxon>Neoptera</taxon>
        <taxon>Endopterygota</taxon>
        <taxon>Coleoptera</taxon>
        <taxon>Polyphaga</taxon>
        <taxon>Scarabaeiformia</taxon>
        <taxon>Scarabaeidae</taxon>
        <taxon>Dynastinae</taxon>
        <taxon>Oryctes</taxon>
    </lineage>
</organism>
<evidence type="ECO:0000313" key="3">
    <source>
        <dbReference type="Proteomes" id="UP000051574"/>
    </source>
</evidence>
<name>A0A0T6B228_9SCAR</name>
<evidence type="ECO:0000313" key="2">
    <source>
        <dbReference type="EMBL" id="KRT81150.1"/>
    </source>
</evidence>